<feature type="region of interest" description="Disordered" evidence="1">
    <location>
        <begin position="475"/>
        <end position="545"/>
    </location>
</feature>
<dbReference type="Proteomes" id="UP001431209">
    <property type="component" value="Unassembled WGS sequence"/>
</dbReference>
<dbReference type="InterPro" id="IPR001005">
    <property type="entry name" value="SANT/Myb"/>
</dbReference>
<evidence type="ECO:0000259" key="2">
    <source>
        <dbReference type="PROSITE" id="PS50090"/>
    </source>
</evidence>
<evidence type="ECO:0000313" key="4">
    <source>
        <dbReference type="EMBL" id="KAL0478624.1"/>
    </source>
</evidence>
<dbReference type="AlphaFoldDB" id="A0AAW2YNE0"/>
<feature type="region of interest" description="Disordered" evidence="1">
    <location>
        <begin position="562"/>
        <end position="582"/>
    </location>
</feature>
<dbReference type="InterPro" id="IPR050560">
    <property type="entry name" value="MYB_TF"/>
</dbReference>
<keyword evidence="5" id="KW-1185">Reference proteome</keyword>
<dbReference type="GO" id="GO:0000981">
    <property type="term" value="F:DNA-binding transcription factor activity, RNA polymerase II-specific"/>
    <property type="evidence" value="ECO:0007669"/>
    <property type="project" value="TreeGrafter"/>
</dbReference>
<reference evidence="4 5" key="1">
    <citation type="submission" date="2024-03" db="EMBL/GenBank/DDBJ databases">
        <title>The Acrasis kona genome and developmental transcriptomes reveal deep origins of eukaryotic multicellular pathways.</title>
        <authorList>
            <person name="Sheikh S."/>
            <person name="Fu C.-J."/>
            <person name="Brown M.W."/>
            <person name="Baldauf S.L."/>
        </authorList>
    </citation>
    <scope>NUCLEOTIDE SEQUENCE [LARGE SCALE GENOMIC DNA]</scope>
    <source>
        <strain evidence="4 5">ATCC MYA-3509</strain>
    </source>
</reference>
<dbReference type="Gene3D" id="3.10.20.90">
    <property type="entry name" value="Phosphatidylinositol 3-kinase Catalytic Subunit, Chain A, domain 1"/>
    <property type="match status" value="1"/>
</dbReference>
<feature type="domain" description="Myb-like" evidence="2">
    <location>
        <begin position="90"/>
        <end position="137"/>
    </location>
</feature>
<name>A0AAW2YNE0_9EUKA</name>
<feature type="compositionally biased region" description="Polar residues" evidence="1">
    <location>
        <begin position="148"/>
        <end position="183"/>
    </location>
</feature>
<dbReference type="Pfam" id="PF13921">
    <property type="entry name" value="Myb_DNA-bind_6"/>
    <property type="match status" value="1"/>
</dbReference>
<sequence>MGKRTSTSTNSFQVVDDTVAISEDPDSKKNLNKRLRNRSKTCQRWTEEQNKDLREAVLKHGPRNWKKIAVEIGGLFTADQCNQHWHRVLNPRIIKGDWTNEEDDLLFARVTSFGESSWTKIAEGIPGRTDIQCRHRYFQRKKEIETGQEGTPNSSPTKFDLSLDQTSNQDYTTTQPSPRQHAFPNTLSQAAIPQNMSPLTSPSQTITHEQYENYKRYTKTAAAFGKKVPFNHSNMNFFSYMERGSFGTSHDDFFARAAPEPHYYNAEEELVQLNTKSINNITLPPLSSITQPDFHSLRIDLDGQEKMPNSKVVLEEPEQYIKVILCERHHRPNNPISVLFKAVTLDQSTIISNGNLITSTNSNSLPSFSQILDPSPHKHSSSTLKVNPRYNFIPFCESEEQKIKAELHMRHPEEPDFTAIYNKNISSFHPSRTPTSIKKHTENLKAAGVPLEKLNSFVVAPDTVYVGPDAAGAKEIPEKKKKTPNGKKISAKPSNKRRKEATDDVDEIERPKKKTNTSAQATTPSNKRARSSSVSQPSSKKARVEEVEGNVLFRALNLFSEAEEQRSQNEDKPERPEEESRQMVSVLLGLSQSPPPLDNSLIANQSSLKEGEEDISCSLVMDENENCRKTGVYELEPSTVTISNKTTIKSLQEYLKNKLELRSSIQLEITIFDEVLDPSLRLESISSFYSLGSNGLKLTYRSKAKVEV</sequence>
<evidence type="ECO:0000313" key="5">
    <source>
        <dbReference type="Proteomes" id="UP001431209"/>
    </source>
</evidence>
<dbReference type="InterPro" id="IPR009057">
    <property type="entry name" value="Homeodomain-like_sf"/>
</dbReference>
<dbReference type="SUPFAM" id="SSF46689">
    <property type="entry name" value="Homeodomain-like"/>
    <property type="match status" value="2"/>
</dbReference>
<dbReference type="PANTHER" id="PTHR45614">
    <property type="entry name" value="MYB PROTEIN-RELATED"/>
    <property type="match status" value="1"/>
</dbReference>
<feature type="domain" description="HTH myb-type" evidence="3">
    <location>
        <begin position="37"/>
        <end position="89"/>
    </location>
</feature>
<dbReference type="EMBL" id="JAOPGA020000446">
    <property type="protein sequence ID" value="KAL0478624.1"/>
    <property type="molecule type" value="Genomic_DNA"/>
</dbReference>
<dbReference type="CDD" id="cd00167">
    <property type="entry name" value="SANT"/>
    <property type="match status" value="2"/>
</dbReference>
<feature type="domain" description="HTH myb-type" evidence="3">
    <location>
        <begin position="90"/>
        <end position="145"/>
    </location>
</feature>
<dbReference type="PANTHER" id="PTHR45614:SF51">
    <property type="entry name" value="MYB-LIKE DNA-BINDING PROTEIN BAS1"/>
    <property type="match status" value="1"/>
</dbReference>
<dbReference type="Gene3D" id="1.10.10.60">
    <property type="entry name" value="Homeodomain-like"/>
    <property type="match status" value="2"/>
</dbReference>
<dbReference type="PROSITE" id="PS50090">
    <property type="entry name" value="MYB_LIKE"/>
    <property type="match status" value="2"/>
</dbReference>
<dbReference type="InterPro" id="IPR017930">
    <property type="entry name" value="Myb_dom"/>
</dbReference>
<protein>
    <submittedName>
        <fullName evidence="4">MybB</fullName>
    </submittedName>
</protein>
<organism evidence="4 5">
    <name type="scientific">Acrasis kona</name>
    <dbReference type="NCBI Taxonomy" id="1008807"/>
    <lineage>
        <taxon>Eukaryota</taxon>
        <taxon>Discoba</taxon>
        <taxon>Heterolobosea</taxon>
        <taxon>Tetramitia</taxon>
        <taxon>Eutetramitia</taxon>
        <taxon>Acrasidae</taxon>
        <taxon>Acrasis</taxon>
    </lineage>
</organism>
<feature type="compositionally biased region" description="Polar residues" evidence="1">
    <location>
        <begin position="516"/>
        <end position="526"/>
    </location>
</feature>
<evidence type="ECO:0000256" key="1">
    <source>
        <dbReference type="SAM" id="MobiDB-lite"/>
    </source>
</evidence>
<dbReference type="SMART" id="SM00717">
    <property type="entry name" value="SANT"/>
    <property type="match status" value="2"/>
</dbReference>
<accession>A0AAW2YNE0</accession>
<dbReference type="GO" id="GO:0000978">
    <property type="term" value="F:RNA polymerase II cis-regulatory region sequence-specific DNA binding"/>
    <property type="evidence" value="ECO:0007669"/>
    <property type="project" value="TreeGrafter"/>
</dbReference>
<dbReference type="GO" id="GO:0005634">
    <property type="term" value="C:nucleus"/>
    <property type="evidence" value="ECO:0007669"/>
    <property type="project" value="TreeGrafter"/>
</dbReference>
<feature type="compositionally biased region" description="Basic and acidic residues" evidence="1">
    <location>
        <begin position="563"/>
        <end position="581"/>
    </location>
</feature>
<feature type="domain" description="Myb-like" evidence="2">
    <location>
        <begin position="44"/>
        <end position="89"/>
    </location>
</feature>
<proteinExistence type="predicted"/>
<evidence type="ECO:0000259" key="3">
    <source>
        <dbReference type="PROSITE" id="PS51294"/>
    </source>
</evidence>
<dbReference type="PROSITE" id="PS51294">
    <property type="entry name" value="HTH_MYB"/>
    <property type="match status" value="2"/>
</dbReference>
<gene>
    <name evidence="4" type="ORF">AKO1_005022</name>
</gene>
<feature type="region of interest" description="Disordered" evidence="1">
    <location>
        <begin position="143"/>
        <end position="183"/>
    </location>
</feature>
<comment type="caution">
    <text evidence="4">The sequence shown here is derived from an EMBL/GenBank/DDBJ whole genome shotgun (WGS) entry which is preliminary data.</text>
</comment>